<dbReference type="InterPro" id="IPR016130">
    <property type="entry name" value="Tyr_Pase_AS"/>
</dbReference>
<keyword evidence="1" id="KW-0711">Selenium</keyword>
<feature type="domain" description="Rhodanese" evidence="2">
    <location>
        <begin position="13"/>
        <end position="132"/>
    </location>
</feature>
<reference evidence="3 4" key="1">
    <citation type="submission" date="2017-02" db="EMBL/GenBank/DDBJ databases">
        <authorList>
            <person name="Peterson S.W."/>
        </authorList>
    </citation>
    <scope>NUCLEOTIDE SEQUENCE [LARGE SCALE GENOMIC DNA]</scope>
    <source>
        <strain evidence="3 4">DSM 25262</strain>
    </source>
</reference>
<dbReference type="PROSITE" id="PS50206">
    <property type="entry name" value="RHODANESE_3"/>
    <property type="match status" value="1"/>
</dbReference>
<gene>
    <name evidence="3" type="ORF">SAMN05660236_3426</name>
</gene>
<dbReference type="InterPro" id="IPR001763">
    <property type="entry name" value="Rhodanese-like_dom"/>
</dbReference>
<sequence length="337" mass="37829">MAMQLSIDDFLKLRSQLPIVDVRSEGEYHEGHIPSAVNIPILNNAERIAVGTDYKQRGQQEAIKTGFRLVGPRLLDIVNKTEEIGKEILVHCWRGGMRSSNFCQFVGMARVQSHQLAGGYKAYRTKAVESYTWPLKLIVIGGCTGSGKSEILRALKAQGEQVIDLEQLALHKGSAFGGLMMPPQPTTEQFQNNLFEEIITFDRSKRIWIEDESIAVGKIFLPHGLWTQMNNSPIVEITVNKETRIERLVHEYGSADKELFLQAMVNITRKLGGQHFNAAKEKLLQNDMASVIDILLTYYDKAYLNGLAKKKQRVKNSVPWDGETIDAFAASLIQAID</sequence>
<evidence type="ECO:0000259" key="2">
    <source>
        <dbReference type="PROSITE" id="PS50206"/>
    </source>
</evidence>
<dbReference type="InterPro" id="IPR017582">
    <property type="entry name" value="SelU"/>
</dbReference>
<evidence type="ECO:0000256" key="1">
    <source>
        <dbReference type="ARBA" id="ARBA00023266"/>
    </source>
</evidence>
<dbReference type="SMART" id="SM00450">
    <property type="entry name" value="RHOD"/>
    <property type="match status" value="1"/>
</dbReference>
<accession>A0A1T5LL50</accession>
<dbReference type="Gene3D" id="3.40.50.300">
    <property type="entry name" value="P-loop containing nucleotide triphosphate hydrolases"/>
    <property type="match status" value="1"/>
</dbReference>
<dbReference type="Proteomes" id="UP000190961">
    <property type="component" value="Unassembled WGS sequence"/>
</dbReference>
<dbReference type="Pfam" id="PF26341">
    <property type="entry name" value="AAA_SelU"/>
    <property type="match status" value="1"/>
</dbReference>
<dbReference type="NCBIfam" id="TIGR03167">
    <property type="entry name" value="tRNA_sel_U_synt"/>
    <property type="match status" value="1"/>
</dbReference>
<proteinExistence type="predicted"/>
<dbReference type="PANTHER" id="PTHR30401:SF0">
    <property type="entry name" value="TRNA 2-SELENOURIDINE SYNTHASE"/>
    <property type="match status" value="1"/>
</dbReference>
<name>A0A1T5LL50_9BACT</name>
<dbReference type="RefSeq" id="WP_079687949.1">
    <property type="nucleotide sequence ID" value="NZ_FUZU01000002.1"/>
</dbReference>
<evidence type="ECO:0000313" key="3">
    <source>
        <dbReference type="EMBL" id="SKC76614.1"/>
    </source>
</evidence>
<dbReference type="InterPro" id="IPR058840">
    <property type="entry name" value="AAA_SelU"/>
</dbReference>
<dbReference type="EMBL" id="FUZU01000002">
    <property type="protein sequence ID" value="SKC76614.1"/>
    <property type="molecule type" value="Genomic_DNA"/>
</dbReference>
<dbReference type="InterPro" id="IPR036873">
    <property type="entry name" value="Rhodanese-like_dom_sf"/>
</dbReference>
<keyword evidence="4" id="KW-1185">Reference proteome</keyword>
<dbReference type="GO" id="GO:0002098">
    <property type="term" value="P:tRNA wobble uridine modification"/>
    <property type="evidence" value="ECO:0007669"/>
    <property type="project" value="InterPro"/>
</dbReference>
<dbReference type="PROSITE" id="PS00383">
    <property type="entry name" value="TYR_PHOSPHATASE_1"/>
    <property type="match status" value="1"/>
</dbReference>
<organism evidence="3 4">
    <name type="scientific">Ohtaekwangia koreensis</name>
    <dbReference type="NCBI Taxonomy" id="688867"/>
    <lineage>
        <taxon>Bacteria</taxon>
        <taxon>Pseudomonadati</taxon>
        <taxon>Bacteroidota</taxon>
        <taxon>Cytophagia</taxon>
        <taxon>Cytophagales</taxon>
        <taxon>Fulvivirgaceae</taxon>
        <taxon>Ohtaekwangia</taxon>
    </lineage>
</organism>
<dbReference type="Pfam" id="PF00581">
    <property type="entry name" value="Rhodanese"/>
    <property type="match status" value="1"/>
</dbReference>
<dbReference type="GO" id="GO:0043828">
    <property type="term" value="F:tRNA 2-selenouridine synthase activity"/>
    <property type="evidence" value="ECO:0007669"/>
    <property type="project" value="InterPro"/>
</dbReference>
<dbReference type="SUPFAM" id="SSF52540">
    <property type="entry name" value="P-loop containing nucleoside triphosphate hydrolases"/>
    <property type="match status" value="1"/>
</dbReference>
<dbReference type="InterPro" id="IPR027417">
    <property type="entry name" value="P-loop_NTPase"/>
</dbReference>
<protein>
    <submittedName>
        <fullName evidence="3">tRNA 2-selenouridine synthase</fullName>
    </submittedName>
</protein>
<dbReference type="SUPFAM" id="SSF52821">
    <property type="entry name" value="Rhodanese/Cell cycle control phosphatase"/>
    <property type="match status" value="1"/>
</dbReference>
<dbReference type="STRING" id="688867.SAMN05660236_3426"/>
<dbReference type="OrthoDB" id="9808735at2"/>
<dbReference type="AlphaFoldDB" id="A0A1T5LL50"/>
<dbReference type="NCBIfam" id="NF008750">
    <property type="entry name" value="PRK11784.1-2"/>
    <property type="match status" value="1"/>
</dbReference>
<dbReference type="Gene3D" id="3.40.250.10">
    <property type="entry name" value="Rhodanese-like domain"/>
    <property type="match status" value="1"/>
</dbReference>
<dbReference type="PANTHER" id="PTHR30401">
    <property type="entry name" value="TRNA 2-SELENOURIDINE SYNTHASE"/>
    <property type="match status" value="1"/>
</dbReference>
<evidence type="ECO:0000313" key="4">
    <source>
        <dbReference type="Proteomes" id="UP000190961"/>
    </source>
</evidence>